<dbReference type="SMART" id="SM00195">
    <property type="entry name" value="DSPc"/>
    <property type="match status" value="1"/>
</dbReference>
<dbReference type="PROSITE" id="PS50056">
    <property type="entry name" value="TYR_PHOSPHATASE_2"/>
    <property type="match status" value="1"/>
</dbReference>
<keyword evidence="4" id="KW-0904">Protein phosphatase</keyword>
<dbReference type="Gene3D" id="3.90.190.10">
    <property type="entry name" value="Protein tyrosine phosphatase superfamily"/>
    <property type="match status" value="1"/>
</dbReference>
<dbReference type="PANTHER" id="PTHR45848">
    <property type="entry name" value="DUAL SPECIFICITY PROTEIN PHOSPHATASE 12 FAMILY MEMBER"/>
    <property type="match status" value="1"/>
</dbReference>
<organism evidence="7 8">
    <name type="scientific">Bombardia bombarda</name>
    <dbReference type="NCBI Taxonomy" id="252184"/>
    <lineage>
        <taxon>Eukaryota</taxon>
        <taxon>Fungi</taxon>
        <taxon>Dikarya</taxon>
        <taxon>Ascomycota</taxon>
        <taxon>Pezizomycotina</taxon>
        <taxon>Sordariomycetes</taxon>
        <taxon>Sordariomycetidae</taxon>
        <taxon>Sordariales</taxon>
        <taxon>Lasiosphaeriaceae</taxon>
        <taxon>Bombardia</taxon>
    </lineage>
</organism>
<evidence type="ECO:0000259" key="5">
    <source>
        <dbReference type="PROSITE" id="PS50054"/>
    </source>
</evidence>
<dbReference type="AlphaFoldDB" id="A0AA39XMW5"/>
<feature type="domain" description="Tyrosine-protein phosphatase" evidence="5">
    <location>
        <begin position="15"/>
        <end position="183"/>
    </location>
</feature>
<evidence type="ECO:0000313" key="7">
    <source>
        <dbReference type="EMBL" id="KAK0636974.1"/>
    </source>
</evidence>
<dbReference type="InterPro" id="IPR029021">
    <property type="entry name" value="Prot-tyrosine_phosphatase-like"/>
</dbReference>
<dbReference type="PANTHER" id="PTHR45848:SF4">
    <property type="entry name" value="DUAL SPECIFICITY PROTEIN PHOSPHATASE 12"/>
    <property type="match status" value="1"/>
</dbReference>
<dbReference type="InterPro" id="IPR020422">
    <property type="entry name" value="TYR_PHOSPHATASE_DUAL_dom"/>
</dbReference>
<evidence type="ECO:0000256" key="4">
    <source>
        <dbReference type="ARBA" id="ARBA00022912"/>
    </source>
</evidence>
<evidence type="ECO:0000256" key="1">
    <source>
        <dbReference type="ARBA" id="ARBA00008601"/>
    </source>
</evidence>
<sequence>MSGGDFKSNPYWCGSPSIDEIAPQLFVGDVVAALDPLTLQKHNITAVVTLLAKSLDDNVDKQASEGYPQMQNKLLEIRRTMVPRSRNLHIPLFDSNDQDMLGRMPEICDFIDQHLHNFYDGNALVHCYAGSSRSPAAAMAYLMRKDHADFGSTFALMRQKRGRTDISQAFLKQLKTWKEVGYDPWEYDSRGKVQKREYAELLEHLEHVVLEEKWMNMSIYD</sequence>
<dbReference type="InterPro" id="IPR000387">
    <property type="entry name" value="Tyr_Pase_dom"/>
</dbReference>
<feature type="domain" description="Tyrosine specific protein phosphatases" evidence="6">
    <location>
        <begin position="105"/>
        <end position="161"/>
    </location>
</feature>
<dbReference type="PROSITE" id="PS00383">
    <property type="entry name" value="TYR_PHOSPHATASE_1"/>
    <property type="match status" value="1"/>
</dbReference>
<dbReference type="SUPFAM" id="SSF52799">
    <property type="entry name" value="(Phosphotyrosine protein) phosphatases II"/>
    <property type="match status" value="1"/>
</dbReference>
<dbReference type="EMBL" id="JAULSR010000001">
    <property type="protein sequence ID" value="KAK0636974.1"/>
    <property type="molecule type" value="Genomic_DNA"/>
</dbReference>
<gene>
    <name evidence="7" type="ORF">B0T17DRAFT_627051</name>
</gene>
<evidence type="ECO:0000313" key="8">
    <source>
        <dbReference type="Proteomes" id="UP001174934"/>
    </source>
</evidence>
<reference evidence="7" key="1">
    <citation type="submission" date="2023-06" db="EMBL/GenBank/DDBJ databases">
        <title>Genome-scale phylogeny and comparative genomics of the fungal order Sordariales.</title>
        <authorList>
            <consortium name="Lawrence Berkeley National Laboratory"/>
            <person name="Hensen N."/>
            <person name="Bonometti L."/>
            <person name="Westerberg I."/>
            <person name="Brannstrom I.O."/>
            <person name="Guillou S."/>
            <person name="Cros-Aarteil S."/>
            <person name="Calhoun S."/>
            <person name="Haridas S."/>
            <person name="Kuo A."/>
            <person name="Mondo S."/>
            <person name="Pangilinan J."/>
            <person name="Riley R."/>
            <person name="LaButti K."/>
            <person name="Andreopoulos B."/>
            <person name="Lipzen A."/>
            <person name="Chen C."/>
            <person name="Yanf M."/>
            <person name="Daum C."/>
            <person name="Ng V."/>
            <person name="Clum A."/>
            <person name="Steindorff A."/>
            <person name="Ohm R."/>
            <person name="Martin F."/>
            <person name="Silar P."/>
            <person name="Natvig D."/>
            <person name="Lalanne C."/>
            <person name="Gautier V."/>
            <person name="Ament-velasquez S.L."/>
            <person name="Kruys A."/>
            <person name="Hutchinson M.I."/>
            <person name="Powell A.J."/>
            <person name="Barry K."/>
            <person name="Miller A.N."/>
            <person name="Grigoriev I.V."/>
            <person name="Debuchy R."/>
            <person name="Gladieux P."/>
            <person name="Thoren M.H."/>
            <person name="Johannesson H."/>
        </authorList>
    </citation>
    <scope>NUCLEOTIDE SEQUENCE</scope>
    <source>
        <strain evidence="7">SMH3391-2</strain>
    </source>
</reference>
<dbReference type="GO" id="GO:0004725">
    <property type="term" value="F:protein tyrosine phosphatase activity"/>
    <property type="evidence" value="ECO:0007669"/>
    <property type="project" value="UniProtKB-EC"/>
</dbReference>
<keyword evidence="8" id="KW-1185">Reference proteome</keyword>
<evidence type="ECO:0000256" key="2">
    <source>
        <dbReference type="ARBA" id="ARBA00013064"/>
    </source>
</evidence>
<evidence type="ECO:0000259" key="6">
    <source>
        <dbReference type="PROSITE" id="PS50056"/>
    </source>
</evidence>
<evidence type="ECO:0000256" key="3">
    <source>
        <dbReference type="ARBA" id="ARBA00022801"/>
    </source>
</evidence>
<dbReference type="Pfam" id="PF00782">
    <property type="entry name" value="DSPc"/>
    <property type="match status" value="1"/>
</dbReference>
<name>A0AA39XMW5_9PEZI</name>
<dbReference type="CDD" id="cd14498">
    <property type="entry name" value="DSP"/>
    <property type="match status" value="1"/>
</dbReference>
<comment type="similarity">
    <text evidence="1">Belongs to the protein-tyrosine phosphatase family. Non-receptor class dual specificity subfamily.</text>
</comment>
<dbReference type="PROSITE" id="PS50054">
    <property type="entry name" value="TYR_PHOSPHATASE_DUAL"/>
    <property type="match status" value="1"/>
</dbReference>
<dbReference type="Proteomes" id="UP001174934">
    <property type="component" value="Unassembled WGS sequence"/>
</dbReference>
<proteinExistence type="inferred from homology"/>
<comment type="caution">
    <text evidence="7">The sequence shown here is derived from an EMBL/GenBank/DDBJ whole genome shotgun (WGS) entry which is preliminary data.</text>
</comment>
<protein>
    <recommendedName>
        <fullName evidence="2">protein-tyrosine-phosphatase</fullName>
        <ecNumber evidence="2">3.1.3.48</ecNumber>
    </recommendedName>
</protein>
<dbReference type="InterPro" id="IPR016130">
    <property type="entry name" value="Tyr_Pase_AS"/>
</dbReference>
<keyword evidence="3" id="KW-0378">Hydrolase</keyword>
<dbReference type="EC" id="3.1.3.48" evidence="2"/>
<accession>A0AA39XMW5</accession>
<dbReference type="InterPro" id="IPR000340">
    <property type="entry name" value="Dual-sp_phosphatase_cat-dom"/>
</dbReference>
<dbReference type="GO" id="GO:0008138">
    <property type="term" value="F:protein tyrosine/serine/threonine phosphatase activity"/>
    <property type="evidence" value="ECO:0007669"/>
    <property type="project" value="TreeGrafter"/>
</dbReference>